<dbReference type="InterPro" id="IPR036909">
    <property type="entry name" value="Cyt_c-like_dom_sf"/>
</dbReference>
<reference evidence="6 7" key="1">
    <citation type="submission" date="2019-12" db="EMBL/GenBank/DDBJ databases">
        <authorList>
            <person name="Zhang Y.-J."/>
        </authorList>
    </citation>
    <scope>NUCLEOTIDE SEQUENCE [LARGE SCALE GENOMIC DNA]</scope>
    <source>
        <strain evidence="6 7">CY05</strain>
    </source>
</reference>
<sequence length="300" mass="32109">MTSFFRVGLVAAIAAATGLGAVIAWPIGVLPPPLIELEGDVNRGAYLARASGCIACHSDFRSGGAPLAGGVQLETPFGAIYSPNLTTDSQEGIGDWDVQKFAVAVRQGISPDGSPYYPAFPYPFYMNFTDQEIVDLWAAFQTVPASDTPSREPELMFPFNQRWGMKLWRAAFLEPPHTDPVPGNDGIWNRGRELVEGAAHCAACHTGRNFAGARMSDTEHFQGNADLPGGDKSPAIDAETLRERGWTVESLAYGLRSGIMPDGDVFGGGMGEVVNYGTSFLTDADRTAIATYLMDVHEGG</sequence>
<dbReference type="Pfam" id="PF00034">
    <property type="entry name" value="Cytochrom_C"/>
    <property type="match status" value="1"/>
</dbReference>
<feature type="domain" description="Cytochrome c" evidence="5">
    <location>
        <begin position="186"/>
        <end position="297"/>
    </location>
</feature>
<comment type="caution">
    <text evidence="6">The sequence shown here is derived from an EMBL/GenBank/DDBJ whole genome shotgun (WGS) entry which is preliminary data.</text>
</comment>
<evidence type="ECO:0000256" key="3">
    <source>
        <dbReference type="ARBA" id="ARBA00023004"/>
    </source>
</evidence>
<dbReference type="PANTHER" id="PTHR35008:SF8">
    <property type="entry name" value="ALCOHOL DEHYDROGENASE CYTOCHROME C SUBUNIT"/>
    <property type="match status" value="1"/>
</dbReference>
<evidence type="ECO:0000313" key="7">
    <source>
        <dbReference type="Proteomes" id="UP000478892"/>
    </source>
</evidence>
<accession>A0A6L6WIR1</accession>
<evidence type="ECO:0000256" key="4">
    <source>
        <dbReference type="PROSITE-ProRule" id="PRU00433"/>
    </source>
</evidence>
<feature type="domain" description="Cytochrome c" evidence="5">
    <location>
        <begin position="39"/>
        <end position="144"/>
    </location>
</feature>
<evidence type="ECO:0000256" key="2">
    <source>
        <dbReference type="ARBA" id="ARBA00022723"/>
    </source>
</evidence>
<dbReference type="GO" id="GO:0046872">
    <property type="term" value="F:metal ion binding"/>
    <property type="evidence" value="ECO:0007669"/>
    <property type="project" value="UniProtKB-KW"/>
</dbReference>
<dbReference type="GO" id="GO:0020037">
    <property type="term" value="F:heme binding"/>
    <property type="evidence" value="ECO:0007669"/>
    <property type="project" value="InterPro"/>
</dbReference>
<evidence type="ECO:0000313" key="6">
    <source>
        <dbReference type="EMBL" id="MVO17614.1"/>
    </source>
</evidence>
<evidence type="ECO:0000256" key="1">
    <source>
        <dbReference type="ARBA" id="ARBA00022617"/>
    </source>
</evidence>
<proteinExistence type="predicted"/>
<dbReference type="EMBL" id="WQLV01000012">
    <property type="protein sequence ID" value="MVO17614.1"/>
    <property type="molecule type" value="Genomic_DNA"/>
</dbReference>
<organism evidence="6 7">
    <name type="scientific">Parasedimentitalea huanghaiensis</name>
    <dbReference type="NCBI Taxonomy" id="2682100"/>
    <lineage>
        <taxon>Bacteria</taxon>
        <taxon>Pseudomonadati</taxon>
        <taxon>Pseudomonadota</taxon>
        <taxon>Alphaproteobacteria</taxon>
        <taxon>Rhodobacterales</taxon>
        <taxon>Paracoccaceae</taxon>
        <taxon>Parasedimentitalea</taxon>
    </lineage>
</organism>
<keyword evidence="3 4" id="KW-0408">Iron</keyword>
<dbReference type="PANTHER" id="PTHR35008">
    <property type="entry name" value="BLL4482 PROTEIN-RELATED"/>
    <property type="match status" value="1"/>
</dbReference>
<protein>
    <submittedName>
        <fullName evidence="6">C-type cytochrome</fullName>
    </submittedName>
</protein>
<dbReference type="RefSeq" id="WP_157023896.1">
    <property type="nucleotide sequence ID" value="NZ_WQLV01000012.1"/>
</dbReference>
<dbReference type="PROSITE" id="PS51007">
    <property type="entry name" value="CYTC"/>
    <property type="match status" value="2"/>
</dbReference>
<dbReference type="AlphaFoldDB" id="A0A6L6WIR1"/>
<evidence type="ECO:0000259" key="5">
    <source>
        <dbReference type="PROSITE" id="PS51007"/>
    </source>
</evidence>
<keyword evidence="7" id="KW-1185">Reference proteome</keyword>
<dbReference type="InterPro" id="IPR051459">
    <property type="entry name" value="Cytochrome_c-type_DH"/>
</dbReference>
<dbReference type="Gene3D" id="1.10.760.10">
    <property type="entry name" value="Cytochrome c-like domain"/>
    <property type="match status" value="1"/>
</dbReference>
<dbReference type="GO" id="GO:0009055">
    <property type="term" value="F:electron transfer activity"/>
    <property type="evidence" value="ECO:0007669"/>
    <property type="project" value="InterPro"/>
</dbReference>
<keyword evidence="2 4" id="KW-0479">Metal-binding</keyword>
<dbReference type="SUPFAM" id="SSF46626">
    <property type="entry name" value="Cytochrome c"/>
    <property type="match status" value="2"/>
</dbReference>
<name>A0A6L6WIR1_9RHOB</name>
<dbReference type="Proteomes" id="UP000478892">
    <property type="component" value="Unassembled WGS sequence"/>
</dbReference>
<gene>
    <name evidence="6" type="ORF">GO984_17505</name>
</gene>
<dbReference type="InterPro" id="IPR009056">
    <property type="entry name" value="Cyt_c-like_dom"/>
</dbReference>
<keyword evidence="1 4" id="KW-0349">Heme</keyword>